<dbReference type="Pfam" id="PF07883">
    <property type="entry name" value="Cupin_2"/>
    <property type="match status" value="1"/>
</dbReference>
<feature type="transmembrane region" description="Helical" evidence="1">
    <location>
        <begin position="46"/>
        <end position="70"/>
    </location>
</feature>
<gene>
    <name evidence="3" type="ORF">EAS62_18270</name>
</gene>
<keyword evidence="1" id="KW-1133">Transmembrane helix</keyword>
<proteinExistence type="predicted"/>
<accession>A0ABY0DIR1</accession>
<feature type="transmembrane region" description="Helical" evidence="1">
    <location>
        <begin position="77"/>
        <end position="97"/>
    </location>
</feature>
<dbReference type="PANTHER" id="PTHR38599:SF1">
    <property type="entry name" value="CUPIN DOMAIN PROTEIN (AFU_ORTHOLOGUE AFUA_3G13620)"/>
    <property type="match status" value="1"/>
</dbReference>
<feature type="domain" description="Cupin type-2" evidence="2">
    <location>
        <begin position="126"/>
        <end position="195"/>
    </location>
</feature>
<dbReference type="EMBL" id="RDRA01000010">
    <property type="protein sequence ID" value="RXG93518.1"/>
    <property type="molecule type" value="Genomic_DNA"/>
</dbReference>
<evidence type="ECO:0000256" key="1">
    <source>
        <dbReference type="SAM" id="Phobius"/>
    </source>
</evidence>
<keyword evidence="1" id="KW-0812">Transmembrane</keyword>
<dbReference type="Proteomes" id="UP000289946">
    <property type="component" value="Unassembled WGS sequence"/>
</dbReference>
<dbReference type="SUPFAM" id="SSF51182">
    <property type="entry name" value="RmlC-like cupins"/>
    <property type="match status" value="1"/>
</dbReference>
<keyword evidence="4" id="KW-1185">Reference proteome</keyword>
<keyword evidence="1" id="KW-0472">Membrane</keyword>
<name>A0ABY0DIR1_9BRAD</name>
<dbReference type="Gene3D" id="2.60.120.10">
    <property type="entry name" value="Jelly Rolls"/>
    <property type="match status" value="1"/>
</dbReference>
<organism evidence="3 4">
    <name type="scientific">Bradyrhizobium zhanjiangense</name>
    <dbReference type="NCBI Taxonomy" id="1325107"/>
    <lineage>
        <taxon>Bacteria</taxon>
        <taxon>Pseudomonadati</taxon>
        <taxon>Pseudomonadota</taxon>
        <taxon>Alphaproteobacteria</taxon>
        <taxon>Hyphomicrobiales</taxon>
        <taxon>Nitrobacteraceae</taxon>
        <taxon>Bradyrhizobium</taxon>
    </lineage>
</organism>
<sequence>MTASAAKRRSTAAISEATFLNGDRGASNSSIPRPCWLSQSLSPTALAISTATNNLAALILKTGVYLFIILGEISMKLAHILASIALVTIVVVNPVALAQEPPKLKVTPLQKEPLTGQSDKEVISLIVEWPPGSGTGLHTHPGDEYTTVLEGEVIGRKEGSEAKTYTAGQSYHNEPGVVHEANNKGSVPAKTFNVFVVEKGKPVTEPVKR</sequence>
<dbReference type="InterPro" id="IPR014710">
    <property type="entry name" value="RmlC-like_jellyroll"/>
</dbReference>
<dbReference type="PANTHER" id="PTHR38599">
    <property type="entry name" value="CUPIN DOMAIN PROTEIN (AFU_ORTHOLOGUE AFUA_3G13620)"/>
    <property type="match status" value="1"/>
</dbReference>
<protein>
    <submittedName>
        <fullName evidence="3">Cupin domain-containing protein</fullName>
    </submittedName>
</protein>
<evidence type="ECO:0000313" key="3">
    <source>
        <dbReference type="EMBL" id="RXG93518.1"/>
    </source>
</evidence>
<dbReference type="InterPro" id="IPR011051">
    <property type="entry name" value="RmlC_Cupin_sf"/>
</dbReference>
<reference evidence="3 4" key="1">
    <citation type="submission" date="2018-10" db="EMBL/GenBank/DDBJ databases">
        <title>Bradyrhizobium sp. nov., isolated from effective nodules of peanut in China.</title>
        <authorList>
            <person name="Li Y."/>
        </authorList>
    </citation>
    <scope>NUCLEOTIDE SEQUENCE [LARGE SCALE GENOMIC DNA]</scope>
    <source>
        <strain evidence="3 4">CCBAU 51781</strain>
    </source>
</reference>
<dbReference type="InterPro" id="IPR013096">
    <property type="entry name" value="Cupin_2"/>
</dbReference>
<comment type="caution">
    <text evidence="3">The sequence shown here is derived from an EMBL/GenBank/DDBJ whole genome shotgun (WGS) entry which is preliminary data.</text>
</comment>
<evidence type="ECO:0000313" key="4">
    <source>
        <dbReference type="Proteomes" id="UP000289946"/>
    </source>
</evidence>
<evidence type="ECO:0000259" key="2">
    <source>
        <dbReference type="Pfam" id="PF07883"/>
    </source>
</evidence>